<dbReference type="InterPro" id="IPR013497">
    <property type="entry name" value="Topo_IA_cen"/>
</dbReference>
<evidence type="ECO:0000256" key="1">
    <source>
        <dbReference type="ARBA" id="ARBA00000213"/>
    </source>
</evidence>
<evidence type="ECO:0000256" key="3">
    <source>
        <dbReference type="ARBA" id="ARBA00022723"/>
    </source>
</evidence>
<keyword evidence="13" id="KW-1185">Reference proteome</keyword>
<dbReference type="InterPro" id="IPR013825">
    <property type="entry name" value="Topo_IA_cen_sub2"/>
</dbReference>
<dbReference type="EMBL" id="CP012154">
    <property type="protein sequence ID" value="AKS40697.1"/>
    <property type="molecule type" value="Genomic_DNA"/>
</dbReference>
<evidence type="ECO:0000256" key="4">
    <source>
        <dbReference type="ARBA" id="ARBA00022842"/>
    </source>
</evidence>
<comment type="caution">
    <text evidence="8">Lacks conserved residue(s) required for the propagation of feature annotation.</text>
</comment>
<feature type="region of interest" description="Interaction with DNA" evidence="8">
    <location>
        <begin position="167"/>
        <end position="172"/>
    </location>
</feature>
<dbReference type="RefSeq" id="WP_049724385.1">
    <property type="nucleotide sequence ID" value="NZ_CP012154.1"/>
</dbReference>
<keyword evidence="4" id="KW-0460">Magnesium</keyword>
<dbReference type="CDD" id="cd00186">
    <property type="entry name" value="TOP1Ac"/>
    <property type="match status" value="1"/>
</dbReference>
<feature type="domain" description="Toprim" evidence="10">
    <location>
        <begin position="3"/>
        <end position="118"/>
    </location>
</feature>
<dbReference type="PATRIC" id="fig|1579979.3.peg.316"/>
<feature type="site" description="Interaction with DNA" evidence="8">
    <location>
        <position position="33"/>
    </location>
</feature>
<keyword evidence="5 8" id="KW-0799">Topoisomerase</keyword>
<feature type="site" description="Interaction with DNA" evidence="8">
    <location>
        <position position="143"/>
    </location>
</feature>
<dbReference type="Pfam" id="PF13368">
    <property type="entry name" value="Toprim_C_rpt"/>
    <property type="match status" value="3"/>
</dbReference>
<dbReference type="Proteomes" id="UP000066624">
    <property type="component" value="Chromosome"/>
</dbReference>
<dbReference type="InterPro" id="IPR013826">
    <property type="entry name" value="Topo_IA_cen_sub3"/>
</dbReference>
<feature type="site" description="Interaction with DNA" evidence="8">
    <location>
        <position position="159"/>
    </location>
</feature>
<dbReference type="EC" id="5.6.2.1" evidence="8"/>
<dbReference type="SMART" id="SM00436">
    <property type="entry name" value="TOP1Bc"/>
    <property type="match status" value="1"/>
</dbReference>
<dbReference type="PROSITE" id="PS52039">
    <property type="entry name" value="TOPO_IA_2"/>
    <property type="match status" value="1"/>
</dbReference>
<dbReference type="Gene3D" id="1.10.290.10">
    <property type="entry name" value="Topoisomerase I, domain 4"/>
    <property type="match status" value="1"/>
</dbReference>
<organism evidence="12 13">
    <name type="scientific">Wenzhouxiangella marina</name>
    <dbReference type="NCBI Taxonomy" id="1579979"/>
    <lineage>
        <taxon>Bacteria</taxon>
        <taxon>Pseudomonadati</taxon>
        <taxon>Pseudomonadota</taxon>
        <taxon>Gammaproteobacteria</taxon>
        <taxon>Chromatiales</taxon>
        <taxon>Wenzhouxiangellaceae</taxon>
        <taxon>Wenzhouxiangella</taxon>
    </lineage>
</organism>
<dbReference type="Pfam" id="PF01131">
    <property type="entry name" value="Topoisom_bac"/>
    <property type="match status" value="1"/>
</dbReference>
<dbReference type="GO" id="GO:0006265">
    <property type="term" value="P:DNA topological change"/>
    <property type="evidence" value="ECO:0007669"/>
    <property type="project" value="UniProtKB-UniRule"/>
</dbReference>
<keyword evidence="3" id="KW-0479">Metal-binding</keyword>
<evidence type="ECO:0000259" key="10">
    <source>
        <dbReference type="PROSITE" id="PS50880"/>
    </source>
</evidence>
<evidence type="ECO:0000256" key="7">
    <source>
        <dbReference type="ARBA" id="ARBA00023235"/>
    </source>
</evidence>
<dbReference type="NCBIfam" id="TIGR01051">
    <property type="entry name" value="topA_bact"/>
    <property type="match status" value="1"/>
</dbReference>
<dbReference type="InterPro" id="IPR025589">
    <property type="entry name" value="Toprim_C_rpt"/>
</dbReference>
<evidence type="ECO:0000313" key="12">
    <source>
        <dbReference type="EMBL" id="AKS40697.1"/>
    </source>
</evidence>
<comment type="function">
    <text evidence="8">Releases the supercoiling and torsional tension of DNA, which is introduced during the DNA replication and transcription, by transiently cleaving and rejoining one strand of the DNA duplex. Introduces a single-strand break via transesterification at a target site in duplex DNA. The scissile phosphodiester is attacked by the catalytic tyrosine of the enzyme, resulting in the formation of a DNA-(5'-phosphotyrosyl)-enzyme intermediate and the expulsion of a 3'-OH DNA strand. The free DNA strand then undergoes passage around the unbroken strand, thus removing DNA supercoils. Finally, in the religation step, the DNA 3'-OH attacks the covalent intermediate to expel the active-site tyrosine and restore the DNA phosphodiester backbone.</text>
</comment>
<dbReference type="InterPro" id="IPR034149">
    <property type="entry name" value="TOPRIM_TopoI"/>
</dbReference>
<dbReference type="STRING" id="1579979.WM2015_312"/>
<feature type="domain" description="Topo IA-type catalytic" evidence="11">
    <location>
        <begin position="133"/>
        <end position="565"/>
    </location>
</feature>
<dbReference type="InterPro" id="IPR006171">
    <property type="entry name" value="TOPRIM_dom"/>
</dbReference>
<dbReference type="InterPro" id="IPR003602">
    <property type="entry name" value="Topo_IA_DNA-bd_dom"/>
</dbReference>
<dbReference type="PANTHER" id="PTHR42785:SF1">
    <property type="entry name" value="DNA TOPOISOMERASE"/>
    <property type="match status" value="1"/>
</dbReference>
<name>A0A0K0XSV2_9GAMM</name>
<dbReference type="Pfam" id="PF01751">
    <property type="entry name" value="Toprim"/>
    <property type="match status" value="1"/>
</dbReference>
<comment type="similarity">
    <text evidence="2 8">Belongs to the type IA topoisomerase family.</text>
</comment>
<evidence type="ECO:0000256" key="5">
    <source>
        <dbReference type="ARBA" id="ARBA00023029"/>
    </source>
</evidence>
<dbReference type="InterPro" id="IPR000380">
    <property type="entry name" value="Topo_IA"/>
</dbReference>
<dbReference type="SUPFAM" id="SSF56712">
    <property type="entry name" value="Prokaryotic type I DNA topoisomerase"/>
    <property type="match status" value="1"/>
</dbReference>
<gene>
    <name evidence="8" type="primary">topA</name>
    <name evidence="12" type="ORF">WM2015_312</name>
</gene>
<evidence type="ECO:0000259" key="11">
    <source>
        <dbReference type="PROSITE" id="PS52039"/>
    </source>
</evidence>
<feature type="site" description="Interaction with DNA" evidence="8">
    <location>
        <position position="144"/>
    </location>
</feature>
<evidence type="ECO:0000256" key="6">
    <source>
        <dbReference type="ARBA" id="ARBA00023125"/>
    </source>
</evidence>
<dbReference type="AlphaFoldDB" id="A0A0K0XSV2"/>
<dbReference type="InterPro" id="IPR005733">
    <property type="entry name" value="TopoI_bac-type"/>
</dbReference>
<proteinExistence type="inferred from homology"/>
<dbReference type="Gene3D" id="3.40.50.140">
    <property type="match status" value="1"/>
</dbReference>
<sequence>MAKNLLIVESPAKATTINKYLGKDFEVLASYGHVRDLVPKEGAVDPEHDFAMRYDIIERNKKHVDKIVAAARKSDAIYLATDLDREGEAISWHIAEILKERGVNGARPIKRVVFSEITKSAIEKAMREPRDLANSLVDAQQARRALDYLVGFNLSPLLWKKVRRGLSAGRVQSPALCMIVEREEEIEKFEPREYWTIEADLGETEEQRFSANLVKLDGNKVEQFDIDNEARATEVREQIQRDADGRFKVARINKRQRRRRAQPPFITSTLQQEAARRLRFTTQRTMRIAQQLYEGIDIGGGNQGLITYMRTDSVALSAEALGEIRATIASEYGEELVPEKPNFYQSKSKNAQEAHEAIRPTSAGLTPIKLKRHLSEDQYRLYQLIWNRAVASQMIPAVYDTVSAEFDVGSATFRASGSTLVQPGFLKVYQDAQADTDNRLPELNEGDEVILTEVRGEQHFTEPPPRYSEASLVKALEDYGIGRPSTYASIIQTLKDREYVELENRRFTPTATGRVVANFLSKHFDRYVDYDFTARLEDELDAISRGEEDWVPLLREFWQPFIDRVHEKEETVSRQEAQQARELGTDPKTGKPVIVRLGRYGPFAQIGQAEDEEKPQFAGLRPGQKMETITLEEALELFKLPRDLGETPEGEPVQANIGRFGPYIRYGARNFVSLKDVDPHDVTLEQALELVAQHKQMLKDRIIKSFDEGGIEILKGRYGPFVTDGKRNASVPKDVEPESLDLEQCKKMLDEAPPKGRRGKFGKKKAGGKKSGAKKTAKKKTAKKKASKKKAGKKKAAKKKASKKKTTRKSSAKSTA</sequence>
<reference evidence="12 13" key="1">
    <citation type="submission" date="2015-07" db="EMBL/GenBank/DDBJ databases">
        <authorList>
            <person name="Noorani M."/>
        </authorList>
    </citation>
    <scope>NUCLEOTIDE SEQUENCE [LARGE SCALE GENOMIC DNA]</scope>
    <source>
        <strain evidence="12 13">KCTC 42284</strain>
    </source>
</reference>
<comment type="catalytic activity">
    <reaction evidence="1 8">
        <text>ATP-independent breakage of single-stranded DNA, followed by passage and rejoining.</text>
        <dbReference type="EC" id="5.6.2.1"/>
    </reaction>
</comment>
<dbReference type="InterPro" id="IPR023406">
    <property type="entry name" value="Topo_IA_AS"/>
</dbReference>
<feature type="site" description="Interaction with DNA" evidence="8">
    <location>
        <position position="147"/>
    </location>
</feature>
<keyword evidence="7 8" id="KW-0413">Isomerase</keyword>
<dbReference type="Gene3D" id="2.70.20.10">
    <property type="entry name" value="Topoisomerase I, domain 3"/>
    <property type="match status" value="1"/>
</dbReference>
<protein>
    <recommendedName>
        <fullName evidence="8">DNA topoisomerase 1</fullName>
        <ecNumber evidence="8">5.6.2.1</ecNumber>
    </recommendedName>
    <alternativeName>
        <fullName evidence="8">DNA topoisomerase I</fullName>
    </alternativeName>
</protein>
<keyword evidence="6 8" id="KW-0238">DNA-binding</keyword>
<dbReference type="Gene3D" id="1.10.460.10">
    <property type="entry name" value="Topoisomerase I, domain 2"/>
    <property type="match status" value="1"/>
</dbReference>
<feature type="region of interest" description="Disordered" evidence="9">
    <location>
        <begin position="722"/>
        <end position="816"/>
    </location>
</feature>
<feature type="active site" description="O-(5'-phospho-DNA)-tyrosine intermediate" evidence="8">
    <location>
        <position position="308"/>
    </location>
</feature>
<dbReference type="GO" id="GO:0003677">
    <property type="term" value="F:DNA binding"/>
    <property type="evidence" value="ECO:0007669"/>
    <property type="project" value="UniProtKB-KW"/>
</dbReference>
<feature type="site" description="Interaction with DNA" evidence="8">
    <location>
        <position position="497"/>
    </location>
</feature>
<dbReference type="InterPro" id="IPR028612">
    <property type="entry name" value="Topoisom_1_IA"/>
</dbReference>
<dbReference type="PANTHER" id="PTHR42785">
    <property type="entry name" value="DNA TOPOISOMERASE, TYPE IA, CORE"/>
    <property type="match status" value="1"/>
</dbReference>
<dbReference type="SMART" id="SM00437">
    <property type="entry name" value="TOP1Ac"/>
    <property type="match status" value="1"/>
</dbReference>
<dbReference type="PROSITE" id="PS00396">
    <property type="entry name" value="TOPO_IA_1"/>
    <property type="match status" value="1"/>
</dbReference>
<dbReference type="GO" id="GO:0046872">
    <property type="term" value="F:metal ion binding"/>
    <property type="evidence" value="ECO:0007669"/>
    <property type="project" value="UniProtKB-KW"/>
</dbReference>
<evidence type="ECO:0000256" key="8">
    <source>
        <dbReference type="HAMAP-Rule" id="MF_00952"/>
    </source>
</evidence>
<dbReference type="KEGG" id="wma:WM2015_312"/>
<evidence type="ECO:0000256" key="2">
    <source>
        <dbReference type="ARBA" id="ARBA00009446"/>
    </source>
</evidence>
<dbReference type="SMART" id="SM00493">
    <property type="entry name" value="TOPRIM"/>
    <property type="match status" value="1"/>
</dbReference>
<feature type="site" description="Interaction with DNA" evidence="8">
    <location>
        <position position="310"/>
    </location>
</feature>
<dbReference type="InterPro" id="IPR003601">
    <property type="entry name" value="Topo_IA_2"/>
</dbReference>
<dbReference type="PRINTS" id="PR00417">
    <property type="entry name" value="PRTPISMRASEI"/>
</dbReference>
<dbReference type="OrthoDB" id="9804262at2"/>
<dbReference type="GO" id="GO:0003917">
    <property type="term" value="F:DNA topoisomerase type I (single strand cut, ATP-independent) activity"/>
    <property type="evidence" value="ECO:0007669"/>
    <property type="project" value="UniProtKB-UniRule"/>
</dbReference>
<dbReference type="InterPro" id="IPR013824">
    <property type="entry name" value="Topo_IA_cen_sub1"/>
</dbReference>
<dbReference type="CDD" id="cd03363">
    <property type="entry name" value="TOPRIM_TopoIA_TopoI"/>
    <property type="match status" value="1"/>
</dbReference>
<evidence type="ECO:0000256" key="9">
    <source>
        <dbReference type="SAM" id="MobiDB-lite"/>
    </source>
</evidence>
<dbReference type="InterPro" id="IPR023405">
    <property type="entry name" value="Topo_IA_core_domain"/>
</dbReference>
<comment type="subunit">
    <text evidence="8">Monomer.</text>
</comment>
<feature type="compositionally biased region" description="Basic residues" evidence="9">
    <location>
        <begin position="755"/>
        <end position="816"/>
    </location>
</feature>
<evidence type="ECO:0000313" key="13">
    <source>
        <dbReference type="Proteomes" id="UP000066624"/>
    </source>
</evidence>
<dbReference type="PROSITE" id="PS50880">
    <property type="entry name" value="TOPRIM"/>
    <property type="match status" value="1"/>
</dbReference>
<feature type="compositionally biased region" description="Basic and acidic residues" evidence="9">
    <location>
        <begin position="743"/>
        <end position="754"/>
    </location>
</feature>
<dbReference type="NCBIfam" id="NF006451">
    <property type="entry name" value="PRK08780.1"/>
    <property type="match status" value="1"/>
</dbReference>
<dbReference type="HAMAP" id="MF_00952">
    <property type="entry name" value="Topoisom_1_prok"/>
    <property type="match status" value="1"/>
</dbReference>
<accession>A0A0K0XSV2</accession>